<feature type="transmembrane region" description="Helical" evidence="1">
    <location>
        <begin position="121"/>
        <end position="143"/>
    </location>
</feature>
<dbReference type="AlphaFoldDB" id="A0A6J8AWH6"/>
<sequence length="172" mass="20457">MHTNNTAYKACIWKFWIHNLKGKDDRLNIALYCFEAMNSKISGYFLVYLLSYISTPAILYYKTTTLSEWWSSPSMETCPVCRFNMFLYNHIVALFFIINWCVGLIFFLVFATGIYFYHQPIYFNSTVMASTTTIYILPLIYILKFYIFSRRDLEMDNESQYHDSVIKNCELN</sequence>
<name>A0A6J8AWH6_MYTCO</name>
<evidence type="ECO:0000256" key="1">
    <source>
        <dbReference type="SAM" id="Phobius"/>
    </source>
</evidence>
<keyword evidence="1" id="KW-0472">Membrane</keyword>
<evidence type="ECO:0000313" key="3">
    <source>
        <dbReference type="Proteomes" id="UP000507470"/>
    </source>
</evidence>
<dbReference type="Proteomes" id="UP000507470">
    <property type="component" value="Unassembled WGS sequence"/>
</dbReference>
<reference evidence="2 3" key="1">
    <citation type="submission" date="2020-06" db="EMBL/GenBank/DDBJ databases">
        <authorList>
            <person name="Li R."/>
            <person name="Bekaert M."/>
        </authorList>
    </citation>
    <scope>NUCLEOTIDE SEQUENCE [LARGE SCALE GENOMIC DNA]</scope>
    <source>
        <strain evidence="3">wild</strain>
    </source>
</reference>
<keyword evidence="1" id="KW-1133">Transmembrane helix</keyword>
<proteinExistence type="predicted"/>
<feature type="transmembrane region" description="Helical" evidence="1">
    <location>
        <begin position="41"/>
        <end position="61"/>
    </location>
</feature>
<organism evidence="2 3">
    <name type="scientific">Mytilus coruscus</name>
    <name type="common">Sea mussel</name>
    <dbReference type="NCBI Taxonomy" id="42192"/>
    <lineage>
        <taxon>Eukaryota</taxon>
        <taxon>Metazoa</taxon>
        <taxon>Spiralia</taxon>
        <taxon>Lophotrochozoa</taxon>
        <taxon>Mollusca</taxon>
        <taxon>Bivalvia</taxon>
        <taxon>Autobranchia</taxon>
        <taxon>Pteriomorphia</taxon>
        <taxon>Mytilida</taxon>
        <taxon>Mytiloidea</taxon>
        <taxon>Mytilidae</taxon>
        <taxon>Mytilinae</taxon>
        <taxon>Mytilus</taxon>
    </lineage>
</organism>
<evidence type="ECO:0000313" key="2">
    <source>
        <dbReference type="EMBL" id="CAC5373018.1"/>
    </source>
</evidence>
<keyword evidence="3" id="KW-1185">Reference proteome</keyword>
<protein>
    <submittedName>
        <fullName evidence="2">Uncharacterized protein</fullName>
    </submittedName>
</protein>
<feature type="transmembrane region" description="Helical" evidence="1">
    <location>
        <begin position="91"/>
        <end position="115"/>
    </location>
</feature>
<keyword evidence="1" id="KW-0812">Transmembrane</keyword>
<accession>A0A6J8AWH6</accession>
<dbReference type="EMBL" id="CACVKT020001876">
    <property type="protein sequence ID" value="CAC5373018.1"/>
    <property type="molecule type" value="Genomic_DNA"/>
</dbReference>
<gene>
    <name evidence="2" type="ORF">MCOR_10926</name>
</gene>